<dbReference type="PANTHER" id="PTHR22912:SF217">
    <property type="entry name" value="DIHYDROLIPOYL DEHYDROGENASE"/>
    <property type="match status" value="1"/>
</dbReference>
<dbReference type="InterPro" id="IPR011053">
    <property type="entry name" value="Single_hybrid_motif"/>
</dbReference>
<feature type="binding site" evidence="17">
    <location>
        <position position="344"/>
    </location>
    <ligand>
        <name>NAD(+)</name>
        <dbReference type="ChEBI" id="CHEBI:57540"/>
    </ligand>
</feature>
<dbReference type="KEGG" id="tmo:TMO_1714"/>
<evidence type="ECO:0000313" key="22">
    <source>
        <dbReference type="EMBL" id="AFK53553.1"/>
    </source>
</evidence>
<feature type="binding site" evidence="17">
    <location>
        <begin position="321"/>
        <end position="328"/>
    </location>
    <ligand>
        <name>NAD(+)</name>
        <dbReference type="ChEBI" id="CHEBI:57540"/>
    </ligand>
</feature>
<comment type="similarity">
    <text evidence="3 19">Belongs to the class-I pyridine nucleotide-disulfide oxidoreductase family.</text>
</comment>
<comment type="miscellaneous">
    <text evidence="19">The active site is a redox-active disulfide bond.</text>
</comment>
<dbReference type="Pfam" id="PF07992">
    <property type="entry name" value="Pyr_redox_2"/>
    <property type="match status" value="1"/>
</dbReference>
<evidence type="ECO:0000256" key="11">
    <source>
        <dbReference type="ARBA" id="ARBA00023027"/>
    </source>
</evidence>
<dbReference type="InterPro" id="IPR001100">
    <property type="entry name" value="Pyr_nuc-diS_OxRdtase"/>
</dbReference>
<evidence type="ECO:0000256" key="13">
    <source>
        <dbReference type="ARBA" id="ARBA00023284"/>
    </source>
</evidence>
<comment type="subcellular location">
    <subcellularLocation>
        <location evidence="2">Cytoplasm</location>
    </subcellularLocation>
</comment>
<dbReference type="SUPFAM" id="SSF55424">
    <property type="entry name" value="FAD/NAD-linked reductases, dimerisation (C-terminal) domain"/>
    <property type="match status" value="1"/>
</dbReference>
<dbReference type="FunFam" id="2.40.50.100:FF:000010">
    <property type="entry name" value="Acetyltransferase component of pyruvate dehydrogenase complex"/>
    <property type="match status" value="1"/>
</dbReference>
<comment type="function">
    <text evidence="14">The pyruvate dehydrogenase complex catalyzes the overall conversion of pyruvate to acetyl-CoA and CO(2). It contains multiple copies of three enzymatic components: pyruvate dehydrogenase (E1), dihydrolipoamide acetyltransferase (E2) and lipoamide dehydrogenase (E3).</text>
</comment>
<keyword evidence="17" id="KW-0547">Nucleotide-binding</keyword>
<dbReference type="InterPro" id="IPR023753">
    <property type="entry name" value="FAD/NAD-binding_dom"/>
</dbReference>
<dbReference type="PATRIC" id="fig|1110502.3.peg.1764"/>
<dbReference type="InterPro" id="IPR006258">
    <property type="entry name" value="Lipoamide_DH"/>
</dbReference>
<sequence>MPIKVLMPALSPTMTEGTLARWLVKEGDTIESGQVIAEIETDKATMEVEAADEGVLAKIVVPEGTENVAVNALIAVLADEGEDPAEAAKAAAGGAEAPKEATKAAEAAKKPESPKKPEAPKKAEAPKAEAKKPAPKTASGPKSGDDYDVIVIGGGPGGYVAAIRAGQLGLRTLVVEEKHLGGICLNWGCIPTKALLRAAEVWTLVNHAREFGITVEKPSFDLSAIVKRSRDVAKTLSQGVAHLLKKNKVEVADGRGRLNGPGKVVIEGAKGKRSVTADHIILATGARARVVKGLEPDGERVWTYREAMVPESLPKSLLVVGSGAIGIEFASFYRALGVEVTVVELLDRILPVEDAEISGLARKAFEKQGMKILTGTQVKALDKGRDGVTATLEDGKGKTQSLKVDRVIVAIGIVGNTEDLGLETTKVKVEKGQIQVGPYLETDEPGIYAIGDVAGAPWLAHKASHEGVICVEAFAGVEHVHPMTRENIPGCTYATPQVASVGMTEAKAKEAGYDVKVGRFPYRGNGKALALGEPEGLVKTVFDAKTGELLGAHMIGAEVTELIQGYTVAKTMEGTELDLMHTIFPHPTLSEMMHESVLDAFGRAIHF</sequence>
<dbReference type="PROSITE" id="PS00076">
    <property type="entry name" value="PYRIDINE_REDOX_1"/>
    <property type="match status" value="1"/>
</dbReference>
<accession>I3TLB5</accession>
<keyword evidence="13 19" id="KW-0676">Redox-active center</keyword>
<feature type="compositionally biased region" description="Low complexity" evidence="20">
    <location>
        <begin position="87"/>
        <end position="96"/>
    </location>
</feature>
<dbReference type="InterPro" id="IPR012999">
    <property type="entry name" value="Pyr_OxRdtase_I_AS"/>
</dbReference>
<dbReference type="PRINTS" id="PR00368">
    <property type="entry name" value="FADPNR"/>
</dbReference>
<dbReference type="InterPro" id="IPR003016">
    <property type="entry name" value="2-oxoA_DH_lipoyl-BS"/>
</dbReference>
<dbReference type="EC" id="1.8.1.4" evidence="4 19"/>
<dbReference type="InterPro" id="IPR004099">
    <property type="entry name" value="Pyr_nucl-diS_OxRdtase_dimer"/>
</dbReference>
<dbReference type="PROSITE" id="PS00189">
    <property type="entry name" value="LIPOYL"/>
    <property type="match status" value="1"/>
</dbReference>
<evidence type="ECO:0000313" key="23">
    <source>
        <dbReference type="Proteomes" id="UP000005258"/>
    </source>
</evidence>
<evidence type="ECO:0000256" key="12">
    <source>
        <dbReference type="ARBA" id="ARBA00023157"/>
    </source>
</evidence>
<dbReference type="InterPro" id="IPR000089">
    <property type="entry name" value="Biotin_lipoyl"/>
</dbReference>
<keyword evidence="23" id="KW-1185">Reference proteome</keyword>
<dbReference type="STRING" id="1110502.TMO_1714"/>
<dbReference type="PRINTS" id="PR00411">
    <property type="entry name" value="PNDRDTASEI"/>
</dbReference>
<dbReference type="NCBIfam" id="TIGR01350">
    <property type="entry name" value="lipoamide_DH"/>
    <property type="match status" value="1"/>
</dbReference>
<reference evidence="22 23" key="1">
    <citation type="journal article" date="2012" name="J. Am. Chem. Soc.">
        <title>Bacterial biosynthesis and maturation of the didemnin anti-cancer agents.</title>
        <authorList>
            <person name="Xu Y."/>
            <person name="Kersten R.D."/>
            <person name="Nam S.J."/>
            <person name="Lu L."/>
            <person name="Al-Suwailem A.M."/>
            <person name="Zheng H."/>
            <person name="Fenical W."/>
            <person name="Dorrestein P.C."/>
            <person name="Moore B.S."/>
            <person name="Qian P.Y."/>
        </authorList>
    </citation>
    <scope>NUCLEOTIDE SEQUENCE [LARGE SCALE GENOMIC DNA]</scope>
    <source>
        <strain evidence="22 23">KA081020-065</strain>
    </source>
</reference>
<dbReference type="PANTHER" id="PTHR22912">
    <property type="entry name" value="DISULFIDE OXIDOREDUCTASE"/>
    <property type="match status" value="1"/>
</dbReference>
<evidence type="ECO:0000256" key="1">
    <source>
        <dbReference type="ARBA" id="ARBA00001938"/>
    </source>
</evidence>
<feature type="disulfide bond" description="Redox-active" evidence="18">
    <location>
        <begin position="184"/>
        <end position="189"/>
    </location>
</feature>
<evidence type="ECO:0000256" key="9">
    <source>
        <dbReference type="ARBA" id="ARBA00022827"/>
    </source>
</evidence>
<feature type="region of interest" description="Disordered" evidence="20">
    <location>
        <begin position="87"/>
        <end position="145"/>
    </location>
</feature>
<dbReference type="FunFam" id="3.30.390.30:FF:000001">
    <property type="entry name" value="Dihydrolipoyl dehydrogenase"/>
    <property type="match status" value="1"/>
</dbReference>
<dbReference type="PIRSF" id="PIRSF000350">
    <property type="entry name" value="Mercury_reductase_MerA"/>
    <property type="match status" value="1"/>
</dbReference>
<dbReference type="CDD" id="cd06849">
    <property type="entry name" value="lipoyl_domain"/>
    <property type="match status" value="1"/>
</dbReference>
<dbReference type="EMBL" id="CP003236">
    <property type="protein sequence ID" value="AFK53553.1"/>
    <property type="molecule type" value="Genomic_DNA"/>
</dbReference>
<evidence type="ECO:0000256" key="18">
    <source>
        <dbReference type="PIRSR" id="PIRSR000350-4"/>
    </source>
</evidence>
<organism evidence="22 23">
    <name type="scientific">Tistrella mobilis (strain KA081020-065)</name>
    <dbReference type="NCBI Taxonomy" id="1110502"/>
    <lineage>
        <taxon>Bacteria</taxon>
        <taxon>Pseudomonadati</taxon>
        <taxon>Pseudomonadota</taxon>
        <taxon>Alphaproteobacteria</taxon>
        <taxon>Geminicoccales</taxon>
        <taxon>Geminicoccaceae</taxon>
        <taxon>Tistrella</taxon>
    </lineage>
</organism>
<keyword evidence="11 17" id="KW-0520">NAD</keyword>
<keyword evidence="6" id="KW-0963">Cytoplasm</keyword>
<evidence type="ECO:0000256" key="2">
    <source>
        <dbReference type="ARBA" id="ARBA00004496"/>
    </source>
</evidence>
<keyword evidence="10 19" id="KW-0560">Oxidoreductase</keyword>
<dbReference type="GO" id="GO:0006103">
    <property type="term" value="P:2-oxoglutarate metabolic process"/>
    <property type="evidence" value="ECO:0007669"/>
    <property type="project" value="TreeGrafter"/>
</dbReference>
<name>I3TLB5_TISMK</name>
<keyword evidence="9 17" id="KW-0274">FAD</keyword>
<dbReference type="SUPFAM" id="SSF51905">
    <property type="entry name" value="FAD/NAD(P)-binding domain"/>
    <property type="match status" value="1"/>
</dbReference>
<feature type="domain" description="Lipoyl-binding" evidence="21">
    <location>
        <begin position="2"/>
        <end position="78"/>
    </location>
</feature>
<dbReference type="HOGENOM" id="CLU_016755_0_2_5"/>
<dbReference type="PROSITE" id="PS50968">
    <property type="entry name" value="BIOTINYL_LIPOYL"/>
    <property type="match status" value="1"/>
</dbReference>
<evidence type="ECO:0000256" key="15">
    <source>
        <dbReference type="ARBA" id="ARBA00049187"/>
    </source>
</evidence>
<evidence type="ECO:0000256" key="20">
    <source>
        <dbReference type="SAM" id="MobiDB-lite"/>
    </source>
</evidence>
<dbReference type="GO" id="GO:0050660">
    <property type="term" value="F:flavin adenine dinucleotide binding"/>
    <property type="evidence" value="ECO:0007669"/>
    <property type="project" value="InterPro"/>
</dbReference>
<dbReference type="Pfam" id="PF00364">
    <property type="entry name" value="Biotin_lipoyl"/>
    <property type="match status" value="1"/>
</dbReference>
<dbReference type="GO" id="GO:0005737">
    <property type="term" value="C:cytoplasm"/>
    <property type="evidence" value="ECO:0007669"/>
    <property type="project" value="UniProtKB-SubCell"/>
</dbReference>
<evidence type="ECO:0000256" key="10">
    <source>
        <dbReference type="ARBA" id="ARBA00023002"/>
    </source>
</evidence>
<comment type="catalytic activity">
    <reaction evidence="15 19">
        <text>N(6)-[(R)-dihydrolipoyl]-L-lysyl-[protein] + NAD(+) = N(6)-[(R)-lipoyl]-L-lysyl-[protein] + NADH + H(+)</text>
        <dbReference type="Rhea" id="RHEA:15045"/>
        <dbReference type="Rhea" id="RHEA-COMP:10474"/>
        <dbReference type="Rhea" id="RHEA-COMP:10475"/>
        <dbReference type="ChEBI" id="CHEBI:15378"/>
        <dbReference type="ChEBI" id="CHEBI:57540"/>
        <dbReference type="ChEBI" id="CHEBI:57945"/>
        <dbReference type="ChEBI" id="CHEBI:83099"/>
        <dbReference type="ChEBI" id="CHEBI:83100"/>
        <dbReference type="EC" id="1.8.1.4"/>
    </reaction>
</comment>
<evidence type="ECO:0000256" key="8">
    <source>
        <dbReference type="ARBA" id="ARBA00022823"/>
    </source>
</evidence>
<evidence type="ECO:0000256" key="6">
    <source>
        <dbReference type="ARBA" id="ARBA00022490"/>
    </source>
</evidence>
<evidence type="ECO:0000256" key="19">
    <source>
        <dbReference type="RuleBase" id="RU003692"/>
    </source>
</evidence>
<keyword evidence="7 19" id="KW-0285">Flavoprotein</keyword>
<evidence type="ECO:0000256" key="17">
    <source>
        <dbReference type="PIRSR" id="PIRSR000350-3"/>
    </source>
</evidence>
<feature type="binding site" evidence="17">
    <location>
        <position position="412"/>
    </location>
    <ligand>
        <name>NAD(+)</name>
        <dbReference type="ChEBI" id="CHEBI:57540"/>
    </ligand>
</feature>
<evidence type="ECO:0000256" key="4">
    <source>
        <dbReference type="ARBA" id="ARBA00012608"/>
    </source>
</evidence>
<comment type="cofactor">
    <cofactor evidence="17 19">
        <name>FAD</name>
        <dbReference type="ChEBI" id="CHEBI:57692"/>
    </cofactor>
    <text evidence="17 19">Binds 1 FAD per subunit.</text>
</comment>
<dbReference type="InterPro" id="IPR016156">
    <property type="entry name" value="FAD/NAD-linked_Rdtase_dimer_sf"/>
</dbReference>
<dbReference type="Gene3D" id="3.50.50.60">
    <property type="entry name" value="FAD/NAD(P)-binding domain"/>
    <property type="match status" value="2"/>
</dbReference>
<feature type="compositionally biased region" description="Basic and acidic residues" evidence="20">
    <location>
        <begin position="97"/>
        <end position="132"/>
    </location>
</feature>
<dbReference type="InterPro" id="IPR036188">
    <property type="entry name" value="FAD/NAD-bd_sf"/>
</dbReference>
<dbReference type="InterPro" id="IPR050151">
    <property type="entry name" value="Class-I_Pyr_Nuc-Dis_Oxidored"/>
</dbReference>
<dbReference type="Gene3D" id="2.40.50.100">
    <property type="match status" value="1"/>
</dbReference>
<dbReference type="GO" id="GO:0004148">
    <property type="term" value="F:dihydrolipoyl dehydrogenase (NADH) activity"/>
    <property type="evidence" value="ECO:0007669"/>
    <property type="project" value="UniProtKB-EC"/>
</dbReference>
<evidence type="ECO:0000256" key="5">
    <source>
        <dbReference type="ARBA" id="ARBA00016961"/>
    </source>
</evidence>
<evidence type="ECO:0000256" key="7">
    <source>
        <dbReference type="ARBA" id="ARBA00022630"/>
    </source>
</evidence>
<gene>
    <name evidence="22" type="ordered locus">TMO_1714</name>
</gene>
<evidence type="ECO:0000256" key="16">
    <source>
        <dbReference type="PIRSR" id="PIRSR000350-2"/>
    </source>
</evidence>
<dbReference type="Pfam" id="PF02852">
    <property type="entry name" value="Pyr_redox_dim"/>
    <property type="match status" value="1"/>
</dbReference>
<dbReference type="AlphaFoldDB" id="I3TLB5"/>
<evidence type="ECO:0000256" key="14">
    <source>
        <dbReference type="ARBA" id="ARBA00025211"/>
    </source>
</evidence>
<keyword evidence="8" id="KW-0450">Lipoyl</keyword>
<feature type="active site" description="Proton acceptor" evidence="16">
    <location>
        <position position="586"/>
    </location>
</feature>
<dbReference type="Gene3D" id="3.30.390.30">
    <property type="match status" value="1"/>
</dbReference>
<comment type="cofactor">
    <cofactor evidence="1">
        <name>(R)-lipoate</name>
        <dbReference type="ChEBI" id="CHEBI:83088"/>
    </cofactor>
</comment>
<dbReference type="SUPFAM" id="SSF51230">
    <property type="entry name" value="Single hybrid motif"/>
    <property type="match status" value="1"/>
</dbReference>
<feature type="binding site" evidence="17">
    <location>
        <position position="256"/>
    </location>
    <ligand>
        <name>FAD</name>
        <dbReference type="ChEBI" id="CHEBI:57692"/>
    </ligand>
</feature>
<proteinExistence type="inferred from homology"/>
<evidence type="ECO:0000259" key="21">
    <source>
        <dbReference type="PROSITE" id="PS50968"/>
    </source>
</evidence>
<feature type="binding site" evidence="17">
    <location>
        <position position="193"/>
    </location>
    <ligand>
        <name>FAD</name>
        <dbReference type="ChEBI" id="CHEBI:57692"/>
    </ligand>
</feature>
<evidence type="ECO:0000256" key="3">
    <source>
        <dbReference type="ARBA" id="ARBA00007532"/>
    </source>
</evidence>
<feature type="binding site" evidence="17">
    <location>
        <position position="452"/>
    </location>
    <ligand>
        <name>FAD</name>
        <dbReference type="ChEBI" id="CHEBI:57692"/>
    </ligand>
</feature>
<dbReference type="Proteomes" id="UP000005258">
    <property type="component" value="Chromosome"/>
</dbReference>
<dbReference type="eggNOG" id="COG1249">
    <property type="taxonomic scope" value="Bacteria"/>
</dbReference>
<protein>
    <recommendedName>
        <fullName evidence="5 19">Dihydrolipoyl dehydrogenase</fullName>
        <ecNumber evidence="4 19">1.8.1.4</ecNumber>
    </recommendedName>
</protein>
<keyword evidence="12" id="KW-1015">Disulfide bond</keyword>